<evidence type="ECO:0000313" key="1">
    <source>
        <dbReference type="EMBL" id="KAJ4016259.1"/>
    </source>
</evidence>
<evidence type="ECO:0000313" key="2">
    <source>
        <dbReference type="Proteomes" id="UP001152130"/>
    </source>
</evidence>
<gene>
    <name evidence="1" type="ORF">NW766_004451</name>
</gene>
<proteinExistence type="predicted"/>
<reference evidence="1" key="1">
    <citation type="submission" date="2022-10" db="EMBL/GenBank/DDBJ databases">
        <title>Fusarium specimens isolated from Avocado Roots.</title>
        <authorList>
            <person name="Stajich J."/>
            <person name="Roper C."/>
            <person name="Heimlech-Rivalta G."/>
        </authorList>
    </citation>
    <scope>NUCLEOTIDE SEQUENCE</scope>
    <source>
        <strain evidence="1">CF00143</strain>
    </source>
</reference>
<dbReference type="AlphaFoldDB" id="A0A9W8PSA7"/>
<comment type="caution">
    <text evidence="1">The sequence shown here is derived from an EMBL/GenBank/DDBJ whole genome shotgun (WGS) entry which is preliminary data.</text>
</comment>
<protein>
    <submittedName>
        <fullName evidence="1">Uncharacterized protein</fullName>
    </submittedName>
</protein>
<accession>A0A9W8PSA7</accession>
<dbReference type="Proteomes" id="UP001152130">
    <property type="component" value="Unassembled WGS sequence"/>
</dbReference>
<organism evidence="1 2">
    <name type="scientific">Fusarium irregulare</name>
    <dbReference type="NCBI Taxonomy" id="2494466"/>
    <lineage>
        <taxon>Eukaryota</taxon>
        <taxon>Fungi</taxon>
        <taxon>Dikarya</taxon>
        <taxon>Ascomycota</taxon>
        <taxon>Pezizomycotina</taxon>
        <taxon>Sordariomycetes</taxon>
        <taxon>Hypocreomycetidae</taxon>
        <taxon>Hypocreales</taxon>
        <taxon>Nectriaceae</taxon>
        <taxon>Fusarium</taxon>
        <taxon>Fusarium incarnatum-equiseti species complex</taxon>
    </lineage>
</organism>
<keyword evidence="2" id="KW-1185">Reference proteome</keyword>
<sequence>MDQSQDLPRDGYTAVWGVEDNRYVVPIFYKWVCMKCGWCDNEMENIECSRCQVERVFGTLAGEYHPGPLGSIVWMIRDKDYHGNEN</sequence>
<name>A0A9W8PSA7_9HYPO</name>
<dbReference type="EMBL" id="JAPDHF010000006">
    <property type="protein sequence ID" value="KAJ4016259.1"/>
    <property type="molecule type" value="Genomic_DNA"/>
</dbReference>